<dbReference type="Gene3D" id="3.30.310.160">
    <property type="entry name" value="YycH protein, domain 2"/>
    <property type="match status" value="1"/>
</dbReference>
<evidence type="ECO:0000313" key="2">
    <source>
        <dbReference type="EMBL" id="KYD12175.1"/>
    </source>
</evidence>
<dbReference type="AlphaFoldDB" id="A0A150LIU3"/>
<dbReference type="STRING" id="301148.B4135_3089"/>
<dbReference type="RefSeq" id="WP_061569576.1">
    <property type="nucleotide sequence ID" value="NZ_LQYT01000094.1"/>
</dbReference>
<evidence type="ECO:0000259" key="1">
    <source>
        <dbReference type="Pfam" id="PF07435"/>
    </source>
</evidence>
<protein>
    <recommendedName>
        <fullName evidence="1">Regulatory protein YycH domain-containing protein</fullName>
    </recommendedName>
</protein>
<evidence type="ECO:0000313" key="3">
    <source>
        <dbReference type="Proteomes" id="UP000075683"/>
    </source>
</evidence>
<dbReference type="Pfam" id="PF07435">
    <property type="entry name" value="YycH"/>
    <property type="match status" value="1"/>
</dbReference>
<dbReference type="InterPro" id="IPR042274">
    <property type="entry name" value="YycH/YycI_2"/>
</dbReference>
<organism evidence="2 3">
    <name type="scientific">Caldibacillus debilis</name>
    <dbReference type="NCBI Taxonomy" id="301148"/>
    <lineage>
        <taxon>Bacteria</taxon>
        <taxon>Bacillati</taxon>
        <taxon>Bacillota</taxon>
        <taxon>Bacilli</taxon>
        <taxon>Bacillales</taxon>
        <taxon>Bacillaceae</taxon>
        <taxon>Caldibacillus</taxon>
    </lineage>
</organism>
<dbReference type="Proteomes" id="UP000075683">
    <property type="component" value="Unassembled WGS sequence"/>
</dbReference>
<proteinExistence type="predicted"/>
<name>A0A150LIU3_9BACI</name>
<feature type="domain" description="Regulatory protein YycH" evidence="1">
    <location>
        <begin position="4"/>
        <end position="422"/>
    </location>
</feature>
<sequence>MNWEKIKSWILAGLVALSILLFWNLVTFQQNYDFISRNNYIKEINISEKREIKDLIFPNKIIVQTKDGAYEGTENIAHIKPLMEKIREWTFYDFQEQEQNKDLFQKKNRQEMVFLKFPDIVPFDLLKSLFNIEARRLPTGTFQYMIVNSGELEENEGTVYFSSADFQFLVKSRVRHPHMKDFSGVVSGFRKKAIPYLSYEKKDGSRLFVPENQVRLNDYQYYPKYYDLSLFINALFSDPSFVTRNGNRYTDVSSVLDDYPDMRKFVFVNTTVTLDSSMSASDVLQGSIQFVNGHSGWTDHYYYSGINQSSREVSYQLYLDDFPAINENGLSRITLVTGKNGVYSYQRPYFSLDISFNPGNRTYTLSSGRDVLDYLLEKKSPEIENVDDIIIGYQLVKNSDDPLIQFIPSWFYRLEDRFVPVTEEELGGGR</sequence>
<dbReference type="CDD" id="cd15787">
    <property type="entry name" value="YycH_N"/>
    <property type="match status" value="1"/>
</dbReference>
<reference evidence="2 3" key="1">
    <citation type="submission" date="2016-01" db="EMBL/GenBank/DDBJ databases">
        <title>Draft Genome Sequences of Seven Thermophilic Sporeformers Isolated from Foods.</title>
        <authorList>
            <person name="Berendsen E.M."/>
            <person name="Wells-Bennik M.H."/>
            <person name="Krawcyk A.O."/>
            <person name="De Jong A."/>
            <person name="Holsappel S."/>
            <person name="Eijlander R.T."/>
            <person name="Kuipers O.P."/>
        </authorList>
    </citation>
    <scope>NUCLEOTIDE SEQUENCE [LARGE SCALE GENOMIC DNA]</scope>
    <source>
        <strain evidence="2 3">B4135</strain>
    </source>
</reference>
<dbReference type="EMBL" id="LQYT01000094">
    <property type="protein sequence ID" value="KYD12175.1"/>
    <property type="molecule type" value="Genomic_DNA"/>
</dbReference>
<gene>
    <name evidence="2" type="ORF">B4135_3089</name>
</gene>
<comment type="caution">
    <text evidence="2">The sequence shown here is derived from an EMBL/GenBank/DDBJ whole genome shotgun (WGS) entry which is preliminary data.</text>
</comment>
<dbReference type="InterPro" id="IPR009996">
    <property type="entry name" value="YycH"/>
</dbReference>
<dbReference type="Gene3D" id="3.10.450.310">
    <property type="match status" value="1"/>
</dbReference>
<dbReference type="OrthoDB" id="2382185at2"/>
<accession>A0A150LIU3</accession>